<feature type="compositionally biased region" description="Pro residues" evidence="4">
    <location>
        <begin position="78"/>
        <end position="91"/>
    </location>
</feature>
<feature type="compositionally biased region" description="Low complexity" evidence="4">
    <location>
        <begin position="92"/>
        <end position="145"/>
    </location>
</feature>
<dbReference type="InterPro" id="IPR036318">
    <property type="entry name" value="FAD-bd_PCMH-like_sf"/>
</dbReference>
<feature type="compositionally biased region" description="Low complexity" evidence="4">
    <location>
        <begin position="67"/>
        <end position="77"/>
    </location>
</feature>
<gene>
    <name evidence="6" type="ORF">D3230_12495</name>
</gene>
<keyword evidence="2" id="KW-0285">Flavoprotein</keyword>
<dbReference type="Gene3D" id="1.10.45.10">
    <property type="entry name" value="Vanillyl-alcohol Oxidase, Chain A, domain 4"/>
    <property type="match status" value="1"/>
</dbReference>
<dbReference type="Gene3D" id="3.30.70.3450">
    <property type="match status" value="1"/>
</dbReference>
<dbReference type="InterPro" id="IPR006094">
    <property type="entry name" value="Oxid_FAD_bind_N"/>
</dbReference>
<evidence type="ECO:0000313" key="7">
    <source>
        <dbReference type="Proteomes" id="UP001645859"/>
    </source>
</evidence>
<dbReference type="Pfam" id="PF01565">
    <property type="entry name" value="FAD_binding_4"/>
    <property type="match status" value="1"/>
</dbReference>
<feature type="domain" description="FAD-binding PCMH-type" evidence="5">
    <location>
        <begin position="173"/>
        <end position="355"/>
    </location>
</feature>
<dbReference type="Gene3D" id="3.30.300.330">
    <property type="match status" value="1"/>
</dbReference>
<feature type="region of interest" description="Disordered" evidence="4">
    <location>
        <begin position="67"/>
        <end position="170"/>
    </location>
</feature>
<dbReference type="Proteomes" id="UP001645859">
    <property type="component" value="Unassembled WGS sequence"/>
</dbReference>
<dbReference type="PANTHER" id="PTHR46568:SF1">
    <property type="entry name" value="ALKYLDIHYDROXYACETONEPHOSPHATE SYNTHASE, PEROXISOMAL"/>
    <property type="match status" value="1"/>
</dbReference>
<evidence type="ECO:0000313" key="6">
    <source>
        <dbReference type="EMBL" id="MBL3680098.1"/>
    </source>
</evidence>
<organism evidence="6 7">
    <name type="scientific">Leucobacter chromiireducens subsp. solipictus</name>
    <dbReference type="NCBI Taxonomy" id="398235"/>
    <lineage>
        <taxon>Bacteria</taxon>
        <taxon>Bacillati</taxon>
        <taxon>Actinomycetota</taxon>
        <taxon>Actinomycetes</taxon>
        <taxon>Micrococcales</taxon>
        <taxon>Microbacteriaceae</taxon>
        <taxon>Leucobacter</taxon>
    </lineage>
</organism>
<proteinExistence type="inferred from homology"/>
<dbReference type="InterPro" id="IPR016171">
    <property type="entry name" value="Vanillyl_alc_oxidase_C-sub2"/>
</dbReference>
<dbReference type="SUPFAM" id="SSF56176">
    <property type="entry name" value="FAD-binding/transporter-associated domain-like"/>
    <property type="match status" value="1"/>
</dbReference>
<evidence type="ECO:0000256" key="1">
    <source>
        <dbReference type="ARBA" id="ARBA00008000"/>
    </source>
</evidence>
<comment type="caution">
    <text evidence="6">The sequence shown here is derived from an EMBL/GenBank/DDBJ whole genome shotgun (WGS) entry which is preliminary data.</text>
</comment>
<feature type="compositionally biased region" description="Basic and acidic residues" evidence="4">
    <location>
        <begin position="148"/>
        <end position="167"/>
    </location>
</feature>
<sequence>MAADVTETVPEAPWWGWAPQRPDGGVPEGIRRVLRERFGAELPAGTPPVAAADAVLPEPVLSAAARAALAAAVGAPEPSVPEPGAPEPGAPEPSGLEPSGLEPSGLEPSGLEPSGPGSSVPESSKPAGASAPPAGAGNAPAPRGSVSQRHEDRLRHAAGKHTPDLIRQRAGRPIGAPDAVVRPASTAAIPAVLAACVQHRVAVVPFGGGTSVVGGVAPLRGAQHAVIALDLTGLTALRSLDETDRTATFEAGIRGPALEAALAARGFTLGHLPQSHQQATLGGYAATRSAGQASTGYGAIADLITGIRIETPSGPLELGGRGPASAAGPDLRQLVIGSEGTLGVITEVTVAIRPRPTQKAYGSWAFPSFAAGAEAVRALAQHGSPGDLPEVCRLSDEEETALTLAQSAGTGTALLRRWLGVRGIHTPALLLGVWEGTDARVRGRRGRAAKILRRHGGVPTTGIPAAAWDTGRFGAPRLRDELLTLGVFVDTLETAAPWSRLDATHRAIAEAIRGALLAEDPGAAPHPATSAPRATAVQGHVSHVYRDGASLYFTFIAPAEADPIAQYERVKRAANAAILAQGATITHHHAVGTEHAAMLGDEIGPLGVRVLRAVRAEVDPTGIMNPGKLLGDGNA</sequence>
<dbReference type="PROSITE" id="PS51387">
    <property type="entry name" value="FAD_PCMH"/>
    <property type="match status" value="1"/>
</dbReference>
<evidence type="ECO:0000256" key="4">
    <source>
        <dbReference type="SAM" id="MobiDB-lite"/>
    </source>
</evidence>
<evidence type="ECO:0000256" key="3">
    <source>
        <dbReference type="ARBA" id="ARBA00022827"/>
    </source>
</evidence>
<dbReference type="SUPFAM" id="SSF55103">
    <property type="entry name" value="FAD-linked oxidases, C-terminal domain"/>
    <property type="match status" value="1"/>
</dbReference>
<evidence type="ECO:0000259" key="5">
    <source>
        <dbReference type="PROSITE" id="PS51387"/>
    </source>
</evidence>
<reference evidence="6 7" key="1">
    <citation type="submission" date="2018-09" db="EMBL/GenBank/DDBJ databases">
        <title>Comparative genomics of Leucobacter spp.</title>
        <authorList>
            <person name="Reis A.C."/>
            <person name="Kolvenbach B.A."/>
            <person name="Corvini P.F.X."/>
            <person name="Nunes O.C."/>
        </authorList>
    </citation>
    <scope>NUCLEOTIDE SEQUENCE [LARGE SCALE GENOMIC DNA]</scope>
    <source>
        <strain evidence="6 7">TAN 31504</strain>
    </source>
</reference>
<dbReference type="InterPro" id="IPR004113">
    <property type="entry name" value="FAD-bd_oxidored_4_C"/>
</dbReference>
<accession>A0ABS1SHT1</accession>
<name>A0ABS1SHT1_9MICO</name>
<protein>
    <submittedName>
        <fullName evidence="6">FAD-binding protein</fullName>
    </submittedName>
</protein>
<evidence type="ECO:0000256" key="2">
    <source>
        <dbReference type="ARBA" id="ARBA00022630"/>
    </source>
</evidence>
<dbReference type="InterPro" id="IPR016164">
    <property type="entry name" value="FAD-linked_Oxase-like_C"/>
</dbReference>
<keyword evidence="3" id="KW-0274">FAD</keyword>
<dbReference type="InterPro" id="IPR016166">
    <property type="entry name" value="FAD-bd_PCMH"/>
</dbReference>
<comment type="similarity">
    <text evidence="1">Belongs to the FAD-binding oxidoreductase/transferase type 4 family.</text>
</comment>
<dbReference type="EMBL" id="QYAC01000006">
    <property type="protein sequence ID" value="MBL3680098.1"/>
    <property type="molecule type" value="Genomic_DNA"/>
</dbReference>
<dbReference type="Pfam" id="PF02913">
    <property type="entry name" value="FAD-oxidase_C"/>
    <property type="match status" value="1"/>
</dbReference>
<dbReference type="InterPro" id="IPR025650">
    <property type="entry name" value="Alkyl-DHAP_Synthase"/>
</dbReference>
<dbReference type="PANTHER" id="PTHR46568">
    <property type="entry name" value="ALKYLDIHYDROXYACETONEPHOSPHATE SYNTHASE, PEROXISOMAL"/>
    <property type="match status" value="1"/>
</dbReference>
<keyword evidence="7" id="KW-1185">Reference proteome</keyword>
<dbReference type="InterPro" id="IPR016169">
    <property type="entry name" value="FAD-bd_PCMH_sub2"/>
</dbReference>
<feature type="region of interest" description="Disordered" evidence="4">
    <location>
        <begin position="1"/>
        <end position="27"/>
    </location>
</feature>
<dbReference type="Gene3D" id="3.30.465.10">
    <property type="match status" value="1"/>
</dbReference>